<evidence type="ECO:0000256" key="1">
    <source>
        <dbReference type="SAM" id="MobiDB-lite"/>
    </source>
</evidence>
<dbReference type="AlphaFoldDB" id="A0A2P2JGJ9"/>
<dbReference type="PANTHER" id="PTHR36011">
    <property type="entry name" value="BAT2 DOMAIN PROTEIN"/>
    <property type="match status" value="1"/>
</dbReference>
<feature type="compositionally biased region" description="Gly residues" evidence="1">
    <location>
        <begin position="43"/>
        <end position="52"/>
    </location>
</feature>
<organism evidence="3">
    <name type="scientific">Rhizophora mucronata</name>
    <name type="common">Asiatic mangrove</name>
    <dbReference type="NCBI Taxonomy" id="61149"/>
    <lineage>
        <taxon>Eukaryota</taxon>
        <taxon>Viridiplantae</taxon>
        <taxon>Streptophyta</taxon>
        <taxon>Embryophyta</taxon>
        <taxon>Tracheophyta</taxon>
        <taxon>Spermatophyta</taxon>
        <taxon>Magnoliopsida</taxon>
        <taxon>eudicotyledons</taxon>
        <taxon>Gunneridae</taxon>
        <taxon>Pentapetalae</taxon>
        <taxon>rosids</taxon>
        <taxon>fabids</taxon>
        <taxon>Malpighiales</taxon>
        <taxon>Rhizophoraceae</taxon>
        <taxon>Rhizophora</taxon>
    </lineage>
</organism>
<protein>
    <recommendedName>
        <fullName evidence="2">DUF7798 domain-containing protein</fullName>
    </recommendedName>
</protein>
<feature type="region of interest" description="Disordered" evidence="1">
    <location>
        <begin position="78"/>
        <end position="118"/>
    </location>
</feature>
<evidence type="ECO:0000313" key="3">
    <source>
        <dbReference type="EMBL" id="MBW92593.1"/>
    </source>
</evidence>
<accession>A0A2P2JGJ9</accession>
<evidence type="ECO:0000259" key="2">
    <source>
        <dbReference type="Pfam" id="PF25074"/>
    </source>
</evidence>
<proteinExistence type="predicted"/>
<feature type="compositionally biased region" description="Acidic residues" evidence="1">
    <location>
        <begin position="100"/>
        <end position="115"/>
    </location>
</feature>
<dbReference type="PANTHER" id="PTHR36011:SF1">
    <property type="entry name" value="BAT2 DOMAIN PROTEIN"/>
    <property type="match status" value="1"/>
</dbReference>
<sequence length="525" mass="57176">MEENKNPPKTEIKEIQKQQEEGTERKQEPNSAEDPPPPEQPNSGGGGWGGWGFSPFSVLSDLQKTAEDISRNAAIAAEKAAKSLADMQITEESESSKEEVEQEESASDKETEDENDKMRKSTLYKLEKASEDSFLGQGLKALDHSVENFASGAWQTLGSAWKGGSKFVQTLEHSAVNLAETIQHGGIPGAAGSVAPSLIETGKAFTTKGVQVLEFVGKETMDLLINETGIEIEKNSKDSEQEADEDHLLEDVTFDRCFYIYGGPEQLEELEALSNHYALLFNRRKAKLPGEQKSAYDGKFKVIQQIFSLSVEMDGSSAELDKGKKIEMKTEGSTDEIKSLHDSSVSKAADMAAGFANALAGLTVKDIIQRTSGRLETLHSEGVHRISEMCCSVVTQLLILGKSIISSTNKVQEEDADWDMINIDWPEDSVEKAKIIRTKAQSMIGHMEAVSNSFITGISDVAEAYIAAIKGATGESHGNPEQSSIQEKVSALSEHLRADQTAAMDKIQDGLQYLSYVVIPTSMPS</sequence>
<dbReference type="Pfam" id="PF25074">
    <property type="entry name" value="DUF7798"/>
    <property type="match status" value="1"/>
</dbReference>
<feature type="domain" description="DUF7798" evidence="2">
    <location>
        <begin position="252"/>
        <end position="523"/>
    </location>
</feature>
<reference evidence="3" key="1">
    <citation type="submission" date="2018-02" db="EMBL/GenBank/DDBJ databases">
        <title>Rhizophora mucronata_Transcriptome.</title>
        <authorList>
            <person name="Meera S.P."/>
            <person name="Sreeshan A."/>
            <person name="Augustine A."/>
        </authorList>
    </citation>
    <scope>NUCLEOTIDE SEQUENCE</scope>
    <source>
        <tissue evidence="3">Leaf</tissue>
    </source>
</reference>
<feature type="compositionally biased region" description="Basic and acidic residues" evidence="1">
    <location>
        <begin position="1"/>
        <end position="28"/>
    </location>
</feature>
<feature type="region of interest" description="Disordered" evidence="1">
    <location>
        <begin position="1"/>
        <end position="56"/>
    </location>
</feature>
<dbReference type="InterPro" id="IPR056700">
    <property type="entry name" value="DUF7798"/>
</dbReference>
<name>A0A2P2JGJ9_RHIMU</name>
<dbReference type="EMBL" id="GGEC01012110">
    <property type="protein sequence ID" value="MBW92593.1"/>
    <property type="molecule type" value="Transcribed_RNA"/>
</dbReference>